<keyword evidence="1" id="KW-0732">Signal</keyword>
<proteinExistence type="predicted"/>
<gene>
    <name evidence="2" type="ORF">GCM10023331_05030</name>
</gene>
<dbReference type="InterPro" id="IPR050583">
    <property type="entry name" value="Mycobacterial_A85_antigen"/>
</dbReference>
<organism evidence="2 3">
    <name type="scientific">Algivirga pacifica</name>
    <dbReference type="NCBI Taxonomy" id="1162670"/>
    <lineage>
        <taxon>Bacteria</taxon>
        <taxon>Pseudomonadati</taxon>
        <taxon>Bacteroidota</taxon>
        <taxon>Cytophagia</taxon>
        <taxon>Cytophagales</taxon>
        <taxon>Flammeovirgaceae</taxon>
        <taxon>Algivirga</taxon>
    </lineage>
</organism>
<dbReference type="GO" id="GO:0016787">
    <property type="term" value="F:hydrolase activity"/>
    <property type="evidence" value="ECO:0007669"/>
    <property type="project" value="UniProtKB-KW"/>
</dbReference>
<evidence type="ECO:0000313" key="3">
    <source>
        <dbReference type="Proteomes" id="UP001500298"/>
    </source>
</evidence>
<evidence type="ECO:0000313" key="2">
    <source>
        <dbReference type="EMBL" id="GAA4823574.1"/>
    </source>
</evidence>
<dbReference type="EMBL" id="BAABJX010000010">
    <property type="protein sequence ID" value="GAA4823574.1"/>
    <property type="molecule type" value="Genomic_DNA"/>
</dbReference>
<dbReference type="Gene3D" id="3.40.50.1820">
    <property type="entry name" value="alpha/beta hydrolase"/>
    <property type="match status" value="1"/>
</dbReference>
<dbReference type="InterPro" id="IPR029058">
    <property type="entry name" value="AB_hydrolase_fold"/>
</dbReference>
<dbReference type="RefSeq" id="WP_345368928.1">
    <property type="nucleotide sequence ID" value="NZ_BAABJX010000010.1"/>
</dbReference>
<reference evidence="3" key="1">
    <citation type="journal article" date="2019" name="Int. J. Syst. Evol. Microbiol.">
        <title>The Global Catalogue of Microorganisms (GCM) 10K type strain sequencing project: providing services to taxonomists for standard genome sequencing and annotation.</title>
        <authorList>
            <consortium name="The Broad Institute Genomics Platform"/>
            <consortium name="The Broad Institute Genome Sequencing Center for Infectious Disease"/>
            <person name="Wu L."/>
            <person name="Ma J."/>
        </authorList>
    </citation>
    <scope>NUCLEOTIDE SEQUENCE [LARGE SCALE GENOMIC DNA]</scope>
    <source>
        <strain evidence="3">JCM 18326</strain>
    </source>
</reference>
<dbReference type="InterPro" id="IPR000801">
    <property type="entry name" value="Esterase-like"/>
</dbReference>
<sequence length="308" mass="35723">MKILLPLLLFFTSIVSFSQTTQQASSGKIERIEHFPSHLVTPRNIDVWLPEHYDGKKKFSVLYMHDGQMLYDSSTTWNGQAWDVDDIGAKLMKEGKVKDFIVVGIWNPGPQLRHQNYFPEKPYEHLSEVERDSVLSQLKQAGRTQENEFEPISDRYLKFIVTELKPLIDQTYAVHTDKKHTFIAGSSMGGLISMYAFCEYPSVFGGAACLSTHWIGTFTDKNNPIPKAFQDYLKENLPPAQNRKIYFDCGDETLDRFYPPIQKEVDKIMRSHGYDKKTWMTRYYPGKNHSEEAWKERLHVPLIFLLGK</sequence>
<comment type="caution">
    <text evidence="2">The sequence shown here is derived from an EMBL/GenBank/DDBJ whole genome shotgun (WGS) entry which is preliminary data.</text>
</comment>
<dbReference type="SUPFAM" id="SSF53474">
    <property type="entry name" value="alpha/beta-Hydrolases"/>
    <property type="match status" value="1"/>
</dbReference>
<dbReference type="PANTHER" id="PTHR48098">
    <property type="entry name" value="ENTEROCHELIN ESTERASE-RELATED"/>
    <property type="match status" value="1"/>
</dbReference>
<dbReference type="PANTHER" id="PTHR48098:SF6">
    <property type="entry name" value="FERRI-BACILLIBACTIN ESTERASE BESA"/>
    <property type="match status" value="1"/>
</dbReference>
<keyword evidence="3" id="KW-1185">Reference proteome</keyword>
<dbReference type="Pfam" id="PF00756">
    <property type="entry name" value="Esterase"/>
    <property type="match status" value="1"/>
</dbReference>
<feature type="signal peptide" evidence="1">
    <location>
        <begin position="1"/>
        <end position="18"/>
    </location>
</feature>
<keyword evidence="2" id="KW-0378">Hydrolase</keyword>
<feature type="chain" id="PRO_5047163626" evidence="1">
    <location>
        <begin position="19"/>
        <end position="308"/>
    </location>
</feature>
<name>A0ABP9CZK4_9BACT</name>
<accession>A0ABP9CZK4</accession>
<dbReference type="Proteomes" id="UP001500298">
    <property type="component" value="Unassembled WGS sequence"/>
</dbReference>
<evidence type="ECO:0000256" key="1">
    <source>
        <dbReference type="SAM" id="SignalP"/>
    </source>
</evidence>
<protein>
    <submittedName>
        <fullName evidence="2">Alpha/beta hydrolase-fold protein</fullName>
    </submittedName>
</protein>